<gene>
    <name evidence="4" type="ORF">H4W31_001190</name>
</gene>
<dbReference type="Gene3D" id="3.40.50.1820">
    <property type="entry name" value="alpha/beta hydrolase"/>
    <property type="match status" value="1"/>
</dbReference>
<dbReference type="Pfam" id="PF00550">
    <property type="entry name" value="PP-binding"/>
    <property type="match status" value="1"/>
</dbReference>
<keyword evidence="2" id="KW-0597">Phosphoprotein</keyword>
<dbReference type="InterPro" id="IPR020845">
    <property type="entry name" value="AMP-binding_CS"/>
</dbReference>
<dbReference type="Gene3D" id="3.30.300.30">
    <property type="match status" value="1"/>
</dbReference>
<evidence type="ECO:0000259" key="3">
    <source>
        <dbReference type="PROSITE" id="PS50075"/>
    </source>
</evidence>
<dbReference type="InterPro" id="IPR009081">
    <property type="entry name" value="PP-bd_ACP"/>
</dbReference>
<evidence type="ECO:0000313" key="5">
    <source>
        <dbReference type="Proteomes" id="UP000649753"/>
    </source>
</evidence>
<organism evidence="4 5">
    <name type="scientific">Plantactinospora soyae</name>
    <dbReference type="NCBI Taxonomy" id="1544732"/>
    <lineage>
        <taxon>Bacteria</taxon>
        <taxon>Bacillati</taxon>
        <taxon>Actinomycetota</taxon>
        <taxon>Actinomycetes</taxon>
        <taxon>Micromonosporales</taxon>
        <taxon>Micromonosporaceae</taxon>
        <taxon>Plantactinospora</taxon>
    </lineage>
</organism>
<dbReference type="Pfam" id="PF00501">
    <property type="entry name" value="AMP-binding"/>
    <property type="match status" value="1"/>
</dbReference>
<dbReference type="InterPro" id="IPR029058">
    <property type="entry name" value="AB_hydrolase_fold"/>
</dbReference>
<protein>
    <submittedName>
        <fullName evidence="4">Amino acid adenylation domain-containing protein</fullName>
    </submittedName>
</protein>
<feature type="domain" description="Carrier" evidence="3">
    <location>
        <begin position="497"/>
        <end position="572"/>
    </location>
</feature>
<dbReference type="InterPro" id="IPR036736">
    <property type="entry name" value="ACP-like_sf"/>
</dbReference>
<dbReference type="RefSeq" id="WP_192765726.1">
    <property type="nucleotide sequence ID" value="NZ_JADBEB010000001.1"/>
</dbReference>
<dbReference type="PANTHER" id="PTHR45527">
    <property type="entry name" value="NONRIBOSOMAL PEPTIDE SYNTHETASE"/>
    <property type="match status" value="1"/>
</dbReference>
<dbReference type="InterPro" id="IPR025110">
    <property type="entry name" value="AMP-bd_C"/>
</dbReference>
<dbReference type="InterPro" id="IPR042099">
    <property type="entry name" value="ANL_N_sf"/>
</dbReference>
<evidence type="ECO:0000256" key="2">
    <source>
        <dbReference type="ARBA" id="ARBA00022553"/>
    </source>
</evidence>
<dbReference type="EMBL" id="JADBEB010000001">
    <property type="protein sequence ID" value="MBE1485552.1"/>
    <property type="molecule type" value="Genomic_DNA"/>
</dbReference>
<dbReference type="SUPFAM" id="SSF47336">
    <property type="entry name" value="ACP-like"/>
    <property type="match status" value="1"/>
</dbReference>
<comment type="caution">
    <text evidence="4">The sequence shown here is derived from an EMBL/GenBank/DDBJ whole genome shotgun (WGS) entry which is preliminary data.</text>
</comment>
<dbReference type="Pfam" id="PF13193">
    <property type="entry name" value="AMP-binding_C"/>
    <property type="match status" value="1"/>
</dbReference>
<dbReference type="GO" id="GO:0044550">
    <property type="term" value="P:secondary metabolite biosynthetic process"/>
    <property type="evidence" value="ECO:0007669"/>
    <property type="project" value="TreeGrafter"/>
</dbReference>
<name>A0A927QWH2_9ACTN</name>
<dbReference type="SUPFAM" id="SSF56801">
    <property type="entry name" value="Acetyl-CoA synthetase-like"/>
    <property type="match status" value="1"/>
</dbReference>
<evidence type="ECO:0000256" key="1">
    <source>
        <dbReference type="ARBA" id="ARBA00022450"/>
    </source>
</evidence>
<dbReference type="PROSITE" id="PS50075">
    <property type="entry name" value="CARRIER"/>
    <property type="match status" value="1"/>
</dbReference>
<dbReference type="PANTHER" id="PTHR45527:SF1">
    <property type="entry name" value="FATTY ACID SYNTHASE"/>
    <property type="match status" value="1"/>
</dbReference>
<reference evidence="4" key="1">
    <citation type="submission" date="2020-10" db="EMBL/GenBank/DDBJ databases">
        <title>Sequencing the genomes of 1000 actinobacteria strains.</title>
        <authorList>
            <person name="Klenk H.-P."/>
        </authorList>
    </citation>
    <scope>NUCLEOTIDE SEQUENCE</scope>
    <source>
        <strain evidence="4">DSM 46832</strain>
    </source>
</reference>
<dbReference type="Proteomes" id="UP000649753">
    <property type="component" value="Unassembled WGS sequence"/>
</dbReference>
<dbReference type="PROSITE" id="PS00012">
    <property type="entry name" value="PHOSPHOPANTETHEINE"/>
    <property type="match status" value="1"/>
</dbReference>
<dbReference type="InterPro" id="IPR006162">
    <property type="entry name" value="Ppantetheine_attach_site"/>
</dbReference>
<dbReference type="GO" id="GO:0031177">
    <property type="term" value="F:phosphopantetheine binding"/>
    <property type="evidence" value="ECO:0007669"/>
    <property type="project" value="TreeGrafter"/>
</dbReference>
<sequence length="582" mass="61553">MSYPNLLDRWAGRVQQHGDQPALVTPDRVLTHRNLAELAGGLRAELIDRAGSDPDGVVSIVCADRALVTATILAAAGLGRRFAPIDLSQPAARLAALVDQLQPAAVVADAAGRAALAAAGRDDGTIDADAVAPGPWPWTAEAPADRGYVYFTSGTTGRPKGIVGSLEAVAHFVDWEIAEFAVDAQDRVSMLTSPGFDAYLRDALVPLCAGGSAISAESVPVGAALAAWLREHRITVLHCVPTVWRTLRAVELGPGSLPDLRAVLLAGEAVRPADVAWWCRGPGDGVPLVNLYGPSETTMTKVFRRLSKADADADVVPVGRPMPGVTVRLMASGRPTTDRVGEVEIATPFRLGGYLDGYTGGFVDPHHYRTGDLGRLRPDGELEILGRRDQQVKVNGVRVELGEVEDVLRRCPGVTDACVALVDDDDGDADPVLCAYLVADGVTDEVLREHVAAVLPIACRPAVYLRLAVLPRTLSGKIDRRRLPSPAAVRATEDTVAPRPGAETVLAEIYGELLGLPRVGRDDDFGLLGGDSLRTARLLDRVRIRFGVEVSLRAFMADPTVAGLATTVEAATIGATTTAAKR</sequence>
<evidence type="ECO:0000313" key="4">
    <source>
        <dbReference type="EMBL" id="MBE1485552.1"/>
    </source>
</evidence>
<keyword evidence="1" id="KW-0596">Phosphopantetheine</keyword>
<dbReference type="GO" id="GO:0043041">
    <property type="term" value="P:amino acid activation for nonribosomal peptide biosynthetic process"/>
    <property type="evidence" value="ECO:0007669"/>
    <property type="project" value="TreeGrafter"/>
</dbReference>
<dbReference type="GO" id="GO:0005737">
    <property type="term" value="C:cytoplasm"/>
    <property type="evidence" value="ECO:0007669"/>
    <property type="project" value="TreeGrafter"/>
</dbReference>
<dbReference type="InterPro" id="IPR045851">
    <property type="entry name" value="AMP-bd_C_sf"/>
</dbReference>
<accession>A0A927QWH2</accession>
<proteinExistence type="predicted"/>
<dbReference type="AlphaFoldDB" id="A0A927QWH2"/>
<dbReference type="InterPro" id="IPR000873">
    <property type="entry name" value="AMP-dep_synth/lig_dom"/>
</dbReference>
<dbReference type="Gene3D" id="3.40.50.12780">
    <property type="entry name" value="N-terminal domain of ligase-like"/>
    <property type="match status" value="1"/>
</dbReference>
<keyword evidence="5" id="KW-1185">Reference proteome</keyword>
<dbReference type="PROSITE" id="PS00455">
    <property type="entry name" value="AMP_BINDING"/>
    <property type="match status" value="1"/>
</dbReference>